<protein>
    <recommendedName>
        <fullName evidence="3">Recombination-associated protein RdgC</fullName>
    </recommendedName>
</protein>
<keyword evidence="4" id="KW-0963">Cytoplasm</keyword>
<organism evidence="7 8">
    <name type="scientific">Paracidovorax valerianellae</name>
    <dbReference type="NCBI Taxonomy" id="187868"/>
    <lineage>
        <taxon>Bacteria</taxon>
        <taxon>Pseudomonadati</taxon>
        <taxon>Pseudomonadota</taxon>
        <taxon>Betaproteobacteria</taxon>
        <taxon>Burkholderiales</taxon>
        <taxon>Comamonadaceae</taxon>
        <taxon>Paracidovorax</taxon>
    </lineage>
</organism>
<dbReference type="EMBL" id="FMZC01000004">
    <property type="protein sequence ID" value="SDD01734.1"/>
    <property type="molecule type" value="Genomic_DNA"/>
</dbReference>
<accession>A0A1G6RBQ3</accession>
<dbReference type="STRING" id="187868.SAMN05192589_10495"/>
<evidence type="ECO:0000313" key="7">
    <source>
        <dbReference type="EMBL" id="SDD01734.1"/>
    </source>
</evidence>
<dbReference type="Pfam" id="PF04381">
    <property type="entry name" value="RdgC"/>
    <property type="match status" value="1"/>
</dbReference>
<dbReference type="GO" id="GO:0003690">
    <property type="term" value="F:double-stranded DNA binding"/>
    <property type="evidence" value="ECO:0007669"/>
    <property type="project" value="TreeGrafter"/>
</dbReference>
<feature type="compositionally biased region" description="Low complexity" evidence="6">
    <location>
        <begin position="294"/>
        <end position="320"/>
    </location>
</feature>
<dbReference type="PANTHER" id="PTHR38103:SF1">
    <property type="entry name" value="RECOMBINATION-ASSOCIATED PROTEIN RDGC"/>
    <property type="match status" value="1"/>
</dbReference>
<name>A0A1G6RBQ3_9BURK</name>
<sequence>MIVYRIAPQWQVDLSQVEEALAKTPFVECGATQEKSLGWVPPRGDAHGLMAESVGGQWVLRFMVESKMLPGSVLNRKVKEKAARIEQETGRKPGKKESKELKDEAKLDLLPMAFTKQGSMWVWIDPQAHWLVLDTSSQSRADEVVTLLVEALPGLSVALLDTQTSPQAAMSHWLSTQEPPVGFSVDRECELKSADEAKAVVRYARHPLDIDEVREHIAAGKLPTKLAMTWDDRVSFLLSEGLQVRKIAFLDTVFEGTKADDGGFDTDVAIATGELAKLIPDLIEALGGEGRTELGGTPAAAPAADASAPAPSDRPAAVAANGAEDDDAPF</sequence>
<proteinExistence type="inferred from homology"/>
<dbReference type="GO" id="GO:0043590">
    <property type="term" value="C:bacterial nucleoid"/>
    <property type="evidence" value="ECO:0007669"/>
    <property type="project" value="TreeGrafter"/>
</dbReference>
<comment type="subcellular location">
    <subcellularLocation>
        <location evidence="1">Cytoplasm</location>
        <location evidence="1">Nucleoid</location>
    </subcellularLocation>
</comment>
<dbReference type="PANTHER" id="PTHR38103">
    <property type="entry name" value="RECOMBINATION-ASSOCIATED PROTEIN RDGC"/>
    <property type="match status" value="1"/>
</dbReference>
<dbReference type="GO" id="GO:0000018">
    <property type="term" value="P:regulation of DNA recombination"/>
    <property type="evidence" value="ECO:0007669"/>
    <property type="project" value="TreeGrafter"/>
</dbReference>
<evidence type="ECO:0000256" key="3">
    <source>
        <dbReference type="ARBA" id="ARBA00022296"/>
    </source>
</evidence>
<evidence type="ECO:0000256" key="5">
    <source>
        <dbReference type="ARBA" id="ARBA00023172"/>
    </source>
</evidence>
<evidence type="ECO:0000256" key="1">
    <source>
        <dbReference type="ARBA" id="ARBA00004453"/>
    </source>
</evidence>
<feature type="region of interest" description="Disordered" evidence="6">
    <location>
        <begin position="289"/>
        <end position="330"/>
    </location>
</feature>
<dbReference type="AlphaFoldDB" id="A0A1G6RBQ3"/>
<reference evidence="7 8" key="1">
    <citation type="submission" date="2016-10" db="EMBL/GenBank/DDBJ databases">
        <authorList>
            <person name="de Groot N.N."/>
        </authorList>
    </citation>
    <scope>NUCLEOTIDE SEQUENCE [LARGE SCALE GENOMIC DNA]</scope>
    <source>
        <strain evidence="7 8">DSM 16619</strain>
    </source>
</reference>
<evidence type="ECO:0000256" key="2">
    <source>
        <dbReference type="ARBA" id="ARBA00008657"/>
    </source>
</evidence>
<evidence type="ECO:0000313" key="8">
    <source>
        <dbReference type="Proteomes" id="UP000198781"/>
    </source>
</evidence>
<evidence type="ECO:0000256" key="4">
    <source>
        <dbReference type="ARBA" id="ARBA00022490"/>
    </source>
</evidence>
<dbReference type="NCBIfam" id="NF001464">
    <property type="entry name" value="PRK00321.1-5"/>
    <property type="match status" value="1"/>
</dbReference>
<gene>
    <name evidence="7" type="ORF">SAMN05192589_10495</name>
</gene>
<evidence type="ECO:0000256" key="6">
    <source>
        <dbReference type="SAM" id="MobiDB-lite"/>
    </source>
</evidence>
<keyword evidence="5" id="KW-0233">DNA recombination</keyword>
<dbReference type="InterPro" id="IPR007476">
    <property type="entry name" value="RdgC"/>
</dbReference>
<dbReference type="Proteomes" id="UP000198781">
    <property type="component" value="Unassembled WGS sequence"/>
</dbReference>
<keyword evidence="8" id="KW-1185">Reference proteome</keyword>
<comment type="similarity">
    <text evidence="2">Belongs to the RdgC family.</text>
</comment>
<dbReference type="NCBIfam" id="NF001463">
    <property type="entry name" value="PRK00321.1-4"/>
    <property type="match status" value="1"/>
</dbReference>
<dbReference type="GO" id="GO:0006310">
    <property type="term" value="P:DNA recombination"/>
    <property type="evidence" value="ECO:0007669"/>
    <property type="project" value="UniProtKB-KW"/>
</dbReference>